<name>A0A3M9NLJ8_9BACT</name>
<keyword evidence="3" id="KW-1185">Reference proteome</keyword>
<evidence type="ECO:0008006" key="4">
    <source>
        <dbReference type="Google" id="ProtNLM"/>
    </source>
</evidence>
<keyword evidence="1" id="KW-0732">Signal</keyword>
<dbReference type="Proteomes" id="UP000267223">
    <property type="component" value="Unassembled WGS sequence"/>
</dbReference>
<sequence>MKNTLLFLFCIAAFSAKAQNNYRNTGDRNDSRSSGIAVSLGAAANYYYGPGNQNFDKYQSDRLNWQINGMLGLTIARSQSGRRTMIAGFGSFGMNNDETVKQIFEDQKYITTAIDQNSANNVYNIEGGLLIGEVFRVSTGVGQQIFNKQTLVSDDGVNFETTYLKYNSTTVGFNFNVSAVSIIVNCNFQYGQDYTKTVIVPSAGLMLRF</sequence>
<feature type="chain" id="PRO_5018246270" description="Outer membrane protein beta-barrel domain-containing protein" evidence="1">
    <location>
        <begin position="19"/>
        <end position="209"/>
    </location>
</feature>
<feature type="signal peptide" evidence="1">
    <location>
        <begin position="1"/>
        <end position="18"/>
    </location>
</feature>
<protein>
    <recommendedName>
        <fullName evidence="4">Outer membrane protein beta-barrel domain-containing protein</fullName>
    </recommendedName>
</protein>
<proteinExistence type="predicted"/>
<evidence type="ECO:0000313" key="2">
    <source>
        <dbReference type="EMBL" id="RNI37848.1"/>
    </source>
</evidence>
<dbReference type="EMBL" id="RJJR01000004">
    <property type="protein sequence ID" value="RNI37848.1"/>
    <property type="molecule type" value="Genomic_DNA"/>
</dbReference>
<reference evidence="2 3" key="1">
    <citation type="submission" date="2018-11" db="EMBL/GenBank/DDBJ databases">
        <title>Draft genome sequence of Ferruginibacter sp. BO-59.</title>
        <authorList>
            <person name="Im W.T."/>
        </authorList>
    </citation>
    <scope>NUCLEOTIDE SEQUENCE [LARGE SCALE GENOMIC DNA]</scope>
    <source>
        <strain evidence="2 3">BO-59</strain>
    </source>
</reference>
<comment type="caution">
    <text evidence="2">The sequence shown here is derived from an EMBL/GenBank/DDBJ whole genome shotgun (WGS) entry which is preliminary data.</text>
</comment>
<dbReference type="AlphaFoldDB" id="A0A3M9NLJ8"/>
<dbReference type="OrthoDB" id="1121292at2"/>
<accession>A0A3M9NLJ8</accession>
<evidence type="ECO:0000313" key="3">
    <source>
        <dbReference type="Proteomes" id="UP000267223"/>
    </source>
</evidence>
<evidence type="ECO:0000256" key="1">
    <source>
        <dbReference type="SAM" id="SignalP"/>
    </source>
</evidence>
<gene>
    <name evidence="2" type="ORF">EFY79_06260</name>
</gene>
<dbReference type="RefSeq" id="WP_123119837.1">
    <property type="nucleotide sequence ID" value="NZ_RJJR01000004.1"/>
</dbReference>
<organism evidence="2 3">
    <name type="scientific">Hanamia caeni</name>
    <dbReference type="NCBI Taxonomy" id="2294116"/>
    <lineage>
        <taxon>Bacteria</taxon>
        <taxon>Pseudomonadati</taxon>
        <taxon>Bacteroidota</taxon>
        <taxon>Chitinophagia</taxon>
        <taxon>Chitinophagales</taxon>
        <taxon>Chitinophagaceae</taxon>
        <taxon>Hanamia</taxon>
    </lineage>
</organism>